<dbReference type="VEuPathDB" id="PlasmoDB:PKA1H_060012200"/>
<feature type="region of interest" description="Disordered" evidence="1">
    <location>
        <begin position="291"/>
        <end position="311"/>
    </location>
</feature>
<keyword evidence="2" id="KW-0472">Membrane</keyword>
<dbReference type="VEuPathDB" id="PlasmoDB:PKNOH_S03322100"/>
<feature type="transmembrane region" description="Helical" evidence="2">
    <location>
        <begin position="137"/>
        <end position="159"/>
    </location>
</feature>
<dbReference type="EMBL" id="NETL01000017">
    <property type="protein sequence ID" value="OTN68242.1"/>
    <property type="molecule type" value="Genomic_DNA"/>
</dbReference>
<evidence type="ECO:0000256" key="1">
    <source>
        <dbReference type="SAM" id="MobiDB-lite"/>
    </source>
</evidence>
<gene>
    <name evidence="3" type="ORF">PKNOH_S03322100</name>
</gene>
<evidence type="ECO:0000256" key="2">
    <source>
        <dbReference type="SAM" id="Phobius"/>
    </source>
</evidence>
<evidence type="ECO:0000313" key="4">
    <source>
        <dbReference type="Proteomes" id="UP000195012"/>
    </source>
</evidence>
<evidence type="ECO:0000313" key="3">
    <source>
        <dbReference type="EMBL" id="OTN68242.1"/>
    </source>
</evidence>
<comment type="caution">
    <text evidence="3">The sequence shown here is derived from an EMBL/GenBank/DDBJ whole genome shotgun (WGS) entry which is preliminary data.</text>
</comment>
<dbReference type="Proteomes" id="UP000195012">
    <property type="component" value="Unassembled WGS sequence"/>
</dbReference>
<feature type="compositionally biased region" description="Basic residues" evidence="1">
    <location>
        <begin position="300"/>
        <end position="311"/>
    </location>
</feature>
<dbReference type="VEuPathDB" id="PlasmoDB:PKNH_0607300"/>
<reference evidence="3 4" key="1">
    <citation type="submission" date="2017-05" db="EMBL/GenBank/DDBJ databases">
        <title>PacBio assembly of a Plasmodium knowlesi genome sequence with Hi-C correction and manual annotation of the SICAvar gene family.</title>
        <authorList>
            <person name="Lapp S.A."/>
            <person name="Geraldo J.A."/>
            <person name="Chien J.-T."/>
            <person name="Ay F."/>
            <person name="Pakala S.B."/>
            <person name="Batugedara G."/>
            <person name="Humphrey J.C."/>
            <person name="Debarry J.D."/>
            <person name="Le Roch K.G."/>
            <person name="Galinski M.R."/>
            <person name="Kissinger J.C."/>
        </authorList>
    </citation>
    <scope>NUCLEOTIDE SEQUENCE [LARGE SCALE GENOMIC DNA]</scope>
    <source>
        <strain evidence="4">Malayan Strain Pk1 (A+)</strain>
    </source>
</reference>
<keyword evidence="2" id="KW-1133">Transmembrane helix</keyword>
<protein>
    <submittedName>
        <fullName evidence="3">Uncharacterized protein</fullName>
    </submittedName>
</protein>
<proteinExistence type="predicted"/>
<dbReference type="AlphaFoldDB" id="A0A1Y3DUA5"/>
<organism evidence="3 4">
    <name type="scientific">Plasmodium knowlesi</name>
    <dbReference type="NCBI Taxonomy" id="5850"/>
    <lineage>
        <taxon>Eukaryota</taxon>
        <taxon>Sar</taxon>
        <taxon>Alveolata</taxon>
        <taxon>Apicomplexa</taxon>
        <taxon>Aconoidasida</taxon>
        <taxon>Haemosporida</taxon>
        <taxon>Plasmodiidae</taxon>
        <taxon>Plasmodium</taxon>
        <taxon>Plasmodium (Plasmodium)</taxon>
    </lineage>
</organism>
<keyword evidence="2" id="KW-0812">Transmembrane</keyword>
<sequence>MDIRFQGIESRVPGLGFRVQYIGVRFQVIDIRFQGIRSMVSALSTLKDDDDVSDSNSLYSSEEDINKTNVRAKTLGSDGPHVSSVRYGDYRPPHGGVGSSAHAAQWNHPRDAKNVKDQFRRICKRIFCRRAMKHRSILLLILGMLALGLFVLYCGKSYILKSHCDSIKDLETWKDIYKWITANTPNSTMMSSIHGLCSTFLGGGNSNRSASRTGNRRKKRSPDNQFDVPTIGDSTEISAADGFTTINSSTMDGSTTIGHSTITDFMDISTLGDSVAAEDSSTIYDAARRRPNRTGANTTNHRKRNVCYHHR</sequence>
<accession>A0A1Y3DUA5</accession>
<name>A0A1Y3DUA5_PLAKN</name>
<feature type="region of interest" description="Disordered" evidence="1">
    <location>
        <begin position="205"/>
        <end position="231"/>
    </location>
</feature>